<keyword evidence="3" id="KW-1185">Reference proteome</keyword>
<feature type="compositionally biased region" description="Polar residues" evidence="1">
    <location>
        <begin position="26"/>
        <end position="40"/>
    </location>
</feature>
<name>J8Q2Q5_SACAR</name>
<sequence>MQANHSVSRFYEASVAEKPNGPLKQSKFNNQTHFQKTLSQTEEEIEDEDLMVDLNTGSLTPVSLKYWTRMSNMTEEFDKL</sequence>
<reference evidence="2 3" key="1">
    <citation type="journal article" date="2013" name="BMC Genomics">
        <title>High quality de novo sequencing and assembly of the Saccharomyces arboricolus genome.</title>
        <authorList>
            <person name="Liti G."/>
            <person name="Nguyen Ba A.N."/>
            <person name="Blythe M."/>
            <person name="Mueller C.A."/>
            <person name="Bergstroem A."/>
            <person name="Cubillos F.A."/>
            <person name="Dafhnis-Calas F."/>
            <person name="Khoshraftar S."/>
            <person name="Malla S."/>
            <person name="Mehta N."/>
            <person name="Siow C.C."/>
            <person name="Warringer J."/>
            <person name="Moses A.M."/>
            <person name="Louis E.J."/>
            <person name="Nieduszynski C.A."/>
        </authorList>
    </citation>
    <scope>NUCLEOTIDE SEQUENCE [LARGE SCALE GENOMIC DNA]</scope>
    <source>
        <strain evidence="3">H-6 / AS 2.3317 / CBS 10644</strain>
    </source>
</reference>
<dbReference type="OrthoDB" id="4070339at2759"/>
<feature type="region of interest" description="Disordered" evidence="1">
    <location>
        <begin position="1"/>
        <end position="43"/>
    </location>
</feature>
<evidence type="ECO:0000313" key="2">
    <source>
        <dbReference type="EMBL" id="EJS42936.1"/>
    </source>
</evidence>
<dbReference type="HOGENOM" id="CLU_2623894_0_0_1"/>
<evidence type="ECO:0000313" key="3">
    <source>
        <dbReference type="Proteomes" id="UP000006968"/>
    </source>
</evidence>
<evidence type="ECO:0000256" key="1">
    <source>
        <dbReference type="SAM" id="MobiDB-lite"/>
    </source>
</evidence>
<accession>J8Q2Q5</accession>
<comment type="caution">
    <text evidence="2">The sequence shown here is derived from an EMBL/GenBank/DDBJ whole genome shotgun (WGS) entry which is preliminary data.</text>
</comment>
<organism evidence="2 3">
    <name type="scientific">Saccharomyces arboricola (strain H-6 / AS 2.3317 / CBS 10644)</name>
    <name type="common">Yeast</name>
    <dbReference type="NCBI Taxonomy" id="1160507"/>
    <lineage>
        <taxon>Eukaryota</taxon>
        <taxon>Fungi</taxon>
        <taxon>Dikarya</taxon>
        <taxon>Ascomycota</taxon>
        <taxon>Saccharomycotina</taxon>
        <taxon>Saccharomycetes</taxon>
        <taxon>Saccharomycetales</taxon>
        <taxon>Saccharomycetaceae</taxon>
        <taxon>Saccharomyces</taxon>
    </lineage>
</organism>
<gene>
    <name evidence="2" type="ORF">SU7_1990</name>
</gene>
<dbReference type="EMBL" id="ALIE01000127">
    <property type="protein sequence ID" value="EJS42936.1"/>
    <property type="molecule type" value="Genomic_DNA"/>
</dbReference>
<dbReference type="AlphaFoldDB" id="J8Q2Q5"/>
<proteinExistence type="predicted"/>
<dbReference type="Proteomes" id="UP000006968">
    <property type="component" value="Chromosome XI"/>
</dbReference>
<protein>
    <submittedName>
        <fullName evidence="2">YKL068W-A</fullName>
    </submittedName>
</protein>